<comment type="caution">
    <text evidence="4">The sequence shown here is derived from an EMBL/GenBank/DDBJ whole genome shotgun (WGS) entry which is preliminary data.</text>
</comment>
<dbReference type="PANTHER" id="PTHR43391">
    <property type="entry name" value="RETINOL DEHYDROGENASE-RELATED"/>
    <property type="match status" value="1"/>
</dbReference>
<dbReference type="InterPro" id="IPR036291">
    <property type="entry name" value="NAD(P)-bd_dom_sf"/>
</dbReference>
<dbReference type="PROSITE" id="PS00061">
    <property type="entry name" value="ADH_SHORT"/>
    <property type="match status" value="1"/>
</dbReference>
<dbReference type="RefSeq" id="WP_141873369.1">
    <property type="nucleotide sequence ID" value="NZ_VFOX01000002.1"/>
</dbReference>
<evidence type="ECO:0000313" key="5">
    <source>
        <dbReference type="Proteomes" id="UP000317209"/>
    </source>
</evidence>
<dbReference type="InterPro" id="IPR002347">
    <property type="entry name" value="SDR_fam"/>
</dbReference>
<proteinExistence type="inferred from homology"/>
<dbReference type="Gene3D" id="3.40.50.720">
    <property type="entry name" value="NAD(P)-binding Rossmann-like Domain"/>
    <property type="match status" value="1"/>
</dbReference>
<dbReference type="SUPFAM" id="SSF51735">
    <property type="entry name" value="NAD(P)-binding Rossmann-fold domains"/>
    <property type="match status" value="1"/>
</dbReference>
<accession>A0A543B9S2</accession>
<dbReference type="InterPro" id="IPR020904">
    <property type="entry name" value="Sc_DH/Rdtase_CS"/>
</dbReference>
<keyword evidence="5" id="KW-1185">Reference proteome</keyword>
<evidence type="ECO:0000256" key="2">
    <source>
        <dbReference type="ARBA" id="ARBA00023002"/>
    </source>
</evidence>
<keyword evidence="2" id="KW-0560">Oxidoreductase</keyword>
<dbReference type="Pfam" id="PF00106">
    <property type="entry name" value="adh_short"/>
    <property type="match status" value="1"/>
</dbReference>
<reference evidence="4 5" key="1">
    <citation type="submission" date="2019-06" db="EMBL/GenBank/DDBJ databases">
        <title>Sequencing the genomes of 1000 actinobacteria strains.</title>
        <authorList>
            <person name="Klenk H.-P."/>
        </authorList>
    </citation>
    <scope>NUCLEOTIDE SEQUENCE [LARGE SCALE GENOMIC DNA]</scope>
    <source>
        <strain evidence="4 5">DSM 20169</strain>
    </source>
</reference>
<dbReference type="EMBL" id="VFOX01000002">
    <property type="protein sequence ID" value="TQL81587.1"/>
    <property type="molecule type" value="Genomic_DNA"/>
</dbReference>
<dbReference type="PRINTS" id="PR00081">
    <property type="entry name" value="GDHRDH"/>
</dbReference>
<dbReference type="AlphaFoldDB" id="A0A543B9S2"/>
<gene>
    <name evidence="4" type="ORF">FB560_3060</name>
</gene>
<evidence type="ECO:0000256" key="3">
    <source>
        <dbReference type="RuleBase" id="RU000363"/>
    </source>
</evidence>
<evidence type="ECO:0000313" key="4">
    <source>
        <dbReference type="EMBL" id="TQL81587.1"/>
    </source>
</evidence>
<evidence type="ECO:0000256" key="1">
    <source>
        <dbReference type="ARBA" id="ARBA00006484"/>
    </source>
</evidence>
<protein>
    <submittedName>
        <fullName evidence="4">Short-subunit dehydrogenase</fullName>
    </submittedName>
</protein>
<dbReference type="PRINTS" id="PR00080">
    <property type="entry name" value="SDRFAMILY"/>
</dbReference>
<dbReference type="OrthoDB" id="9792003at2"/>
<dbReference type="Proteomes" id="UP000317209">
    <property type="component" value="Unassembled WGS sequence"/>
</dbReference>
<dbReference type="GO" id="GO:0005829">
    <property type="term" value="C:cytosol"/>
    <property type="evidence" value="ECO:0007669"/>
    <property type="project" value="TreeGrafter"/>
</dbReference>
<comment type="similarity">
    <text evidence="1 3">Belongs to the short-chain dehydrogenases/reductases (SDR) family.</text>
</comment>
<dbReference type="PANTHER" id="PTHR43391:SF86">
    <property type="entry name" value="SHORT-CHAIN DEHYDROGENASE_REDUCTASE FAMILY PROTEIN"/>
    <property type="match status" value="1"/>
</dbReference>
<name>A0A543B9S2_9MICO</name>
<organism evidence="4 5">
    <name type="scientific">Microbacterium saperdae</name>
    <dbReference type="NCBI Taxonomy" id="69368"/>
    <lineage>
        <taxon>Bacteria</taxon>
        <taxon>Bacillati</taxon>
        <taxon>Actinomycetota</taxon>
        <taxon>Actinomycetes</taxon>
        <taxon>Micrococcales</taxon>
        <taxon>Microbacteriaceae</taxon>
        <taxon>Microbacterium</taxon>
    </lineage>
</organism>
<sequence>MTVVALITGTSSGMGLHAAVELARQGLHVVATMRDVGRAERLQAAASAAGVPVDVRALDVVDHTAAATLVAEVEAELGGIDVLLNNAGRGSVATAEQASMQQVRDQLEVNYLAPVNLTKLVLPGMRERRSGQILTITSVGGAVGQPFADTYCGAKFAVEGFMQSLAPVAERFGIRVSVIEPAAVASDFVDNAERPDTDGPYGALLDAYLARTAGAFANAQTAESAGAAIAAAVLSDEYRFRWQTSEGATAFVSASLADTDGSRVLGFTRGWIAAGS</sequence>
<dbReference type="GO" id="GO:0016491">
    <property type="term" value="F:oxidoreductase activity"/>
    <property type="evidence" value="ECO:0007669"/>
    <property type="project" value="UniProtKB-KW"/>
</dbReference>